<reference evidence="3" key="1">
    <citation type="submission" date="2016-10" db="EMBL/GenBank/DDBJ databases">
        <authorList>
            <person name="Varghese N."/>
            <person name="Submissions S."/>
        </authorList>
    </citation>
    <scope>NUCLEOTIDE SEQUENCE [LARGE SCALE GENOMIC DNA]</scope>
    <source>
        <strain evidence="3">CGMCC 1.10118</strain>
    </source>
</reference>
<feature type="region of interest" description="Disordered" evidence="1">
    <location>
        <begin position="148"/>
        <end position="171"/>
    </location>
</feature>
<name>A0A1H3I0M1_9EURY</name>
<dbReference type="OrthoDB" id="286501at2157"/>
<accession>A0A1H3I0M1</accession>
<evidence type="ECO:0000313" key="3">
    <source>
        <dbReference type="Proteomes" id="UP000199170"/>
    </source>
</evidence>
<dbReference type="Proteomes" id="UP000199170">
    <property type="component" value="Unassembled WGS sequence"/>
</dbReference>
<evidence type="ECO:0000313" key="2">
    <source>
        <dbReference type="EMBL" id="SDY20594.1"/>
    </source>
</evidence>
<gene>
    <name evidence="2" type="ORF">SAMN04487946_108142</name>
</gene>
<evidence type="ECO:0000256" key="1">
    <source>
        <dbReference type="SAM" id="MobiDB-lite"/>
    </source>
</evidence>
<protein>
    <recommendedName>
        <fullName evidence="4">DUF1643 domain-containing protein</fullName>
    </recommendedName>
</protein>
<dbReference type="RefSeq" id="WP_089767713.1">
    <property type="nucleotide sequence ID" value="NZ_FNPB01000008.1"/>
</dbReference>
<evidence type="ECO:0008006" key="4">
    <source>
        <dbReference type="Google" id="ProtNLM"/>
    </source>
</evidence>
<keyword evidence="3" id="KW-1185">Reference proteome</keyword>
<dbReference type="EMBL" id="FNPB01000008">
    <property type="protein sequence ID" value="SDY20594.1"/>
    <property type="molecule type" value="Genomic_DNA"/>
</dbReference>
<organism evidence="2 3">
    <name type="scientific">Halobellus clavatus</name>
    <dbReference type="NCBI Taxonomy" id="660517"/>
    <lineage>
        <taxon>Archaea</taxon>
        <taxon>Methanobacteriati</taxon>
        <taxon>Methanobacteriota</taxon>
        <taxon>Stenosarchaea group</taxon>
        <taxon>Halobacteria</taxon>
        <taxon>Halobacteriales</taxon>
        <taxon>Haloferacaceae</taxon>
        <taxon>Halobellus</taxon>
    </lineage>
</organism>
<dbReference type="InterPro" id="IPR012441">
    <property type="entry name" value="DUF1643"/>
</dbReference>
<proteinExistence type="predicted"/>
<dbReference type="AlphaFoldDB" id="A0A1H3I0M1"/>
<dbReference type="Pfam" id="PF07799">
    <property type="entry name" value="DUF1643"/>
    <property type="match status" value="1"/>
</dbReference>
<sequence length="171" mass="19339">MAWDALGDDDRRVADADDAGAIVSPDRQYRYCLWRTWDRAEPTVAFVALNPSTADETQNDNTVTTCERFARDWGYGQLVLGNLFAYRATDREDLKRARDPVGPRNDEYLRRIVAGADRVVAAWGIDGTYRDRASEVVSTLDVEWDALTTTREGHPGHPLRKSADLEPEPWP</sequence>
<dbReference type="STRING" id="660517.SAMN04487946_108142"/>